<dbReference type="AlphaFoldDB" id="A0A976MCK8"/>
<sequence length="804" mass="94407">MRSPGNNVWNEINTSFLNPVPVYIDHPQETFCFNSNLVDNILTFKSKTGFAFNIVVEYINDKKIEIWKTDNKRFYSHKIEVDLIDNCSKAITIHFPENKSCVFIKYGVIYPWKKIDLSDVDPMSLNIQYPYHSYFFKNELVNDVRTFTAKKGFLFNNVREVETVIWSSSNVYRYANKVEYAKRPSKQLDLTIYLLNGKKKLFIKENDSDPWKELNISKVHPKSINIDYEHDSYVFDNDLQGNYRTFTAKTGFIFNSVVEYLGDTKVEIWKTDSQSEYSKKIEVDLINYNSRAVTVFFENNISKIFMKTAGNDCWTQLDTSRVDAKSLNIQYPYDTYFLSNKYENNVITFEAKKGDTKVEIWKTDSQSEYSKKIEVDLINYNSRAVTVFFENNISKIFMKTAGNDCWTQLDTSRVDAKSLNIQYPYDTYFLSNKYENNVITFEAKKGFLLNNVREVETVIWSSSNVYRYANKVEYAKRPSKQLDLTIYLLNGKKKLFIKENDSDPWKEIDISDVNTMDICIDNQQDSYLLNSDLQGNIRSFTDKTLYPGHQAHQGQLSDHPGQKPASESEELLYSDILLVTFDPDNNKTVKLDPNLYKAYDYENIIEYSLSQHATCIAIKHANKTVWKHNHEKYGDSYPVTIIHNKNTQKIYIHFKDFEIFFQRDLHGSWNASKFEISLFAQDTSDRRFIKELDISQYLLTKVEEKYQFLINQDVLCSEIHIDDKIIWKSGEFQLQNPFLVTFHEKLKEIAVGDCEKLLFYYKLNDSWPFYRTKYINGNRRPSNCKTARNRRLPCTSSSLYGSED</sequence>
<organism evidence="1 2">
    <name type="scientific">Theileria orientalis</name>
    <dbReference type="NCBI Taxonomy" id="68886"/>
    <lineage>
        <taxon>Eukaryota</taxon>
        <taxon>Sar</taxon>
        <taxon>Alveolata</taxon>
        <taxon>Apicomplexa</taxon>
        <taxon>Aconoidasida</taxon>
        <taxon>Piroplasmida</taxon>
        <taxon>Theileriidae</taxon>
        <taxon>Theileria</taxon>
    </lineage>
</organism>
<protein>
    <submittedName>
        <fullName evidence="1">Uncharacterized protein</fullName>
    </submittedName>
</protein>
<evidence type="ECO:0000313" key="1">
    <source>
        <dbReference type="EMBL" id="UKK02145.2"/>
    </source>
</evidence>
<gene>
    <name evidence="1" type="ORF">MACK_001500</name>
</gene>
<name>A0A976MCK8_THEOR</name>
<reference evidence="1" key="1">
    <citation type="submission" date="2022-07" db="EMBL/GenBank/DDBJ databases">
        <title>Evaluation of T. orientalis genome assembly methods using nanopore sequencing and analysis of variation between genomes.</title>
        <authorList>
            <person name="Yam J."/>
            <person name="Micallef M.L."/>
            <person name="Liu M."/>
            <person name="Djordjevic S.P."/>
            <person name="Bogema D.R."/>
            <person name="Jenkins C."/>
        </authorList>
    </citation>
    <scope>NUCLEOTIDE SEQUENCE</scope>
    <source>
        <strain evidence="1">Goon Nure</strain>
    </source>
</reference>
<dbReference type="Proteomes" id="UP000244811">
    <property type="component" value="Chromosome 2"/>
</dbReference>
<dbReference type="EMBL" id="CP056071">
    <property type="protein sequence ID" value="UKK02145.2"/>
    <property type="molecule type" value="Genomic_DNA"/>
</dbReference>
<evidence type="ECO:0000313" key="2">
    <source>
        <dbReference type="Proteomes" id="UP000244811"/>
    </source>
</evidence>
<accession>A0A976MCK8</accession>
<proteinExistence type="predicted"/>